<evidence type="ECO:0000313" key="5">
    <source>
        <dbReference type="EMBL" id="SMG44523.1"/>
    </source>
</evidence>
<dbReference type="OrthoDB" id="9816489at2"/>
<dbReference type="PIRSF" id="PIRSF001365">
    <property type="entry name" value="DHDPS"/>
    <property type="match status" value="1"/>
</dbReference>
<evidence type="ECO:0000256" key="4">
    <source>
        <dbReference type="PIRSR" id="PIRSR001365-2"/>
    </source>
</evidence>
<sequence>MNAPRLQGVLSPVLTPFGRTGEPSRERFVRHCRWLLDQGVGLAVFGTNSEANSLTVREKRELLDALVAQQLPTHLMMPGTGACAWPDAVELTRHALAAGCAGVLMLPPFYYKGTGDEGLFSYFARIIEQVDDARLRIYLYHIPPVTQVPLSLALIERLLDAFPGVIAGVKDSGGDWAHTEAMIREFQPRGFDVFAGSETYLLQTMRAGGTGCITATANVNPTAILRLYRDWRADDADAQQAALDRTRAIFQAYPLIAAMKAAIAWKSGDEDWRQVRPPLSPLAAQARHELEDSLARAGFDIPAAQRLSITTAPD</sequence>
<dbReference type="SUPFAM" id="SSF51569">
    <property type="entry name" value="Aldolase"/>
    <property type="match status" value="1"/>
</dbReference>
<feature type="active site" description="Proton donor/acceptor" evidence="3">
    <location>
        <position position="140"/>
    </location>
</feature>
<organism evidence="5 6">
    <name type="scientific">Paraburkholderia susongensis</name>
    <dbReference type="NCBI Taxonomy" id="1515439"/>
    <lineage>
        <taxon>Bacteria</taxon>
        <taxon>Pseudomonadati</taxon>
        <taxon>Pseudomonadota</taxon>
        <taxon>Betaproteobacteria</taxon>
        <taxon>Burkholderiales</taxon>
        <taxon>Burkholderiaceae</taxon>
        <taxon>Paraburkholderia</taxon>
    </lineage>
</organism>
<reference evidence="6" key="1">
    <citation type="submission" date="2017-04" db="EMBL/GenBank/DDBJ databases">
        <authorList>
            <person name="Varghese N."/>
            <person name="Submissions S."/>
        </authorList>
    </citation>
    <scope>NUCLEOTIDE SEQUENCE [LARGE SCALE GENOMIC DNA]</scope>
    <source>
        <strain evidence="6">LMG 29540</strain>
    </source>
</reference>
<feature type="active site" description="Schiff-base intermediate with substrate" evidence="3">
    <location>
        <position position="170"/>
    </location>
</feature>
<evidence type="ECO:0000256" key="3">
    <source>
        <dbReference type="PIRSR" id="PIRSR001365-1"/>
    </source>
</evidence>
<comment type="similarity">
    <text evidence="2">Belongs to the DapA family.</text>
</comment>
<dbReference type="InterPro" id="IPR013785">
    <property type="entry name" value="Aldolase_TIM"/>
</dbReference>
<dbReference type="STRING" id="1515439.SAMN06265784_104269"/>
<dbReference type="CDD" id="cd00408">
    <property type="entry name" value="DHDPS-like"/>
    <property type="match status" value="1"/>
</dbReference>
<evidence type="ECO:0000313" key="6">
    <source>
        <dbReference type="Proteomes" id="UP000193228"/>
    </source>
</evidence>
<dbReference type="GO" id="GO:0008840">
    <property type="term" value="F:4-hydroxy-tetrahydrodipicolinate synthase activity"/>
    <property type="evidence" value="ECO:0007669"/>
    <property type="project" value="TreeGrafter"/>
</dbReference>
<dbReference type="Gene3D" id="3.20.20.70">
    <property type="entry name" value="Aldolase class I"/>
    <property type="match status" value="1"/>
</dbReference>
<name>A0A1X7KSG3_9BURK</name>
<dbReference type="SMART" id="SM01130">
    <property type="entry name" value="DHDPS"/>
    <property type="match status" value="1"/>
</dbReference>
<dbReference type="Proteomes" id="UP000193228">
    <property type="component" value="Unassembled WGS sequence"/>
</dbReference>
<feature type="binding site" evidence="4">
    <location>
        <position position="213"/>
    </location>
    <ligand>
        <name>pyruvate</name>
        <dbReference type="ChEBI" id="CHEBI:15361"/>
    </ligand>
</feature>
<dbReference type="EMBL" id="FXAT01000004">
    <property type="protein sequence ID" value="SMG44523.1"/>
    <property type="molecule type" value="Genomic_DNA"/>
</dbReference>
<dbReference type="RefSeq" id="WP_085484025.1">
    <property type="nucleotide sequence ID" value="NZ_FXAT01000004.1"/>
</dbReference>
<dbReference type="PANTHER" id="PTHR12128">
    <property type="entry name" value="DIHYDRODIPICOLINATE SYNTHASE"/>
    <property type="match status" value="1"/>
</dbReference>
<evidence type="ECO:0000256" key="2">
    <source>
        <dbReference type="PIRNR" id="PIRNR001365"/>
    </source>
</evidence>
<keyword evidence="1 2" id="KW-0456">Lyase</keyword>
<proteinExistence type="inferred from homology"/>
<dbReference type="Pfam" id="PF00701">
    <property type="entry name" value="DHDPS"/>
    <property type="match status" value="1"/>
</dbReference>
<dbReference type="InterPro" id="IPR002220">
    <property type="entry name" value="DapA-like"/>
</dbReference>
<evidence type="ECO:0000256" key="1">
    <source>
        <dbReference type="ARBA" id="ARBA00023239"/>
    </source>
</evidence>
<gene>
    <name evidence="5" type="ORF">SAMN06265784_104269</name>
</gene>
<dbReference type="PANTHER" id="PTHR12128:SF67">
    <property type="entry name" value="BLR3884 PROTEIN"/>
    <property type="match status" value="1"/>
</dbReference>
<protein>
    <submittedName>
        <fullName evidence="5">4-hydroxy-tetrahydrodipicolinate synthase</fullName>
    </submittedName>
</protein>
<dbReference type="AlphaFoldDB" id="A0A1X7KSG3"/>
<accession>A0A1X7KSG3</accession>
<keyword evidence="6" id="KW-1185">Reference proteome</keyword>